<proteinExistence type="predicted"/>
<reference evidence="1" key="1">
    <citation type="submission" date="2022-10" db="EMBL/GenBank/DDBJ databases">
        <title>Complete Genome of Trichothecium roseum strain YXFP-22015, a Plant Pathogen Isolated from Citrus.</title>
        <authorList>
            <person name="Wang Y."/>
            <person name="Zhu L."/>
        </authorList>
    </citation>
    <scope>NUCLEOTIDE SEQUENCE</scope>
    <source>
        <strain evidence="1">YXFP-22015</strain>
    </source>
</reference>
<comment type="caution">
    <text evidence="1">The sequence shown here is derived from an EMBL/GenBank/DDBJ whole genome shotgun (WGS) entry which is preliminary data.</text>
</comment>
<gene>
    <name evidence="1" type="ORF">N3K66_005151</name>
</gene>
<dbReference type="EMBL" id="CM047943">
    <property type="protein sequence ID" value="KAI9900889.1"/>
    <property type="molecule type" value="Genomic_DNA"/>
</dbReference>
<name>A0ACC0V4Q7_9HYPO</name>
<keyword evidence="2" id="KW-1185">Reference proteome</keyword>
<evidence type="ECO:0000313" key="2">
    <source>
        <dbReference type="Proteomes" id="UP001163324"/>
    </source>
</evidence>
<organism evidence="1 2">
    <name type="scientific">Trichothecium roseum</name>
    <dbReference type="NCBI Taxonomy" id="47278"/>
    <lineage>
        <taxon>Eukaryota</taxon>
        <taxon>Fungi</taxon>
        <taxon>Dikarya</taxon>
        <taxon>Ascomycota</taxon>
        <taxon>Pezizomycotina</taxon>
        <taxon>Sordariomycetes</taxon>
        <taxon>Hypocreomycetidae</taxon>
        <taxon>Hypocreales</taxon>
        <taxon>Hypocreales incertae sedis</taxon>
        <taxon>Trichothecium</taxon>
    </lineage>
</organism>
<accession>A0ACC0V4Q7</accession>
<evidence type="ECO:0000313" key="1">
    <source>
        <dbReference type="EMBL" id="KAI9900889.1"/>
    </source>
</evidence>
<dbReference type="Proteomes" id="UP001163324">
    <property type="component" value="Chromosome 4"/>
</dbReference>
<sequence length="211" mass="22616">MDHGSHDMDMTMTSTDMAMPTSTSMSGHGDHGSGSSDGSMAMTGGMTMVFFTSSETPLFSERWTPANQGQYAGTCIFLISLGLILRVLLALRPILEKRFWGPAAGVGAAAASLKKSASEEENDEEGRLLARQQGQALAVLGRDIRRGWAGWRVGAAASRATYEMVIAGVGYLLMLAVMTFNVGYFLSVLGGIWLGTFVLGRLSYDDRDSHC</sequence>
<protein>
    <submittedName>
        <fullName evidence="1">Uncharacterized protein</fullName>
    </submittedName>
</protein>